<organism evidence="3 4">
    <name type="scientific">Candidatus Nealsonbacteria bacterium CG23_combo_of_CG06-09_8_20_14_all_38_19</name>
    <dbReference type="NCBI Taxonomy" id="1974721"/>
    <lineage>
        <taxon>Bacteria</taxon>
        <taxon>Candidatus Nealsoniibacteriota</taxon>
    </lineage>
</organism>
<dbReference type="GO" id="GO:0005737">
    <property type="term" value="C:cytoplasm"/>
    <property type="evidence" value="ECO:0007669"/>
    <property type="project" value="UniProtKB-SubCell"/>
</dbReference>
<dbReference type="Gene3D" id="3.40.50.10680">
    <property type="entry name" value="CofD-like domains"/>
    <property type="match status" value="1"/>
</dbReference>
<comment type="function">
    <text evidence="2">Required for morphogenesis under gluconeogenic growth conditions.</text>
</comment>
<gene>
    <name evidence="3" type="ORF">COX36_02400</name>
</gene>
<dbReference type="SUPFAM" id="SSF142338">
    <property type="entry name" value="CofD-like"/>
    <property type="match status" value="1"/>
</dbReference>
<evidence type="ECO:0000256" key="1">
    <source>
        <dbReference type="ARBA" id="ARBA00022490"/>
    </source>
</evidence>
<comment type="subcellular location">
    <subcellularLocation>
        <location evidence="2">Cytoplasm</location>
    </subcellularLocation>
</comment>
<proteinExistence type="inferred from homology"/>
<dbReference type="Proteomes" id="UP000230273">
    <property type="component" value="Unassembled WGS sequence"/>
</dbReference>
<keyword evidence="1 2" id="KW-0963">Cytoplasm</keyword>
<dbReference type="HAMAP" id="MF_00973">
    <property type="entry name" value="Gluconeogen_factor"/>
    <property type="match status" value="1"/>
</dbReference>
<comment type="similarity">
    <text evidence="2">Belongs to the gluconeogenesis factor family.</text>
</comment>
<reference evidence="3 4" key="1">
    <citation type="submission" date="2017-09" db="EMBL/GenBank/DDBJ databases">
        <title>Depth-based differentiation of microbial function through sediment-hosted aquifers and enrichment of novel symbionts in the deep terrestrial subsurface.</title>
        <authorList>
            <person name="Probst A.J."/>
            <person name="Ladd B."/>
            <person name="Jarett J.K."/>
            <person name="Geller-Mcgrath D.E."/>
            <person name="Sieber C.M."/>
            <person name="Emerson J.B."/>
            <person name="Anantharaman K."/>
            <person name="Thomas B.C."/>
            <person name="Malmstrom R."/>
            <person name="Stieglmeier M."/>
            <person name="Klingl A."/>
            <person name="Woyke T."/>
            <person name="Ryan C.M."/>
            <person name="Banfield J.F."/>
        </authorList>
    </citation>
    <scope>NUCLEOTIDE SEQUENCE [LARGE SCALE GENOMIC DNA]</scope>
    <source>
        <strain evidence="3">CG23_combo_of_CG06-09_8_20_14_all_38_19</strain>
    </source>
</reference>
<dbReference type="EMBL" id="PCRP01000037">
    <property type="protein sequence ID" value="PIP23606.1"/>
    <property type="molecule type" value="Genomic_DNA"/>
</dbReference>
<dbReference type="InterPro" id="IPR038136">
    <property type="entry name" value="CofD-like_dom_sf"/>
</dbReference>
<dbReference type="InterPro" id="IPR002882">
    <property type="entry name" value="CofD"/>
</dbReference>
<comment type="caution">
    <text evidence="3">The sequence shown here is derived from an EMBL/GenBank/DDBJ whole genome shotgun (WGS) entry which is preliminary data.</text>
</comment>
<dbReference type="CDD" id="cd07187">
    <property type="entry name" value="YvcK_like"/>
    <property type="match status" value="1"/>
</dbReference>
<dbReference type="PANTHER" id="PTHR30135">
    <property type="entry name" value="UNCHARACTERIZED PROTEIN YVCK-RELATED"/>
    <property type="match status" value="1"/>
</dbReference>
<dbReference type="PANTHER" id="PTHR30135:SF3">
    <property type="entry name" value="GLUCONEOGENESIS FACTOR-RELATED"/>
    <property type="match status" value="1"/>
</dbReference>
<dbReference type="NCBIfam" id="TIGR01826">
    <property type="entry name" value="CofD_related"/>
    <property type="match status" value="1"/>
</dbReference>
<name>A0A2G9YWG3_9BACT</name>
<evidence type="ECO:0000313" key="4">
    <source>
        <dbReference type="Proteomes" id="UP000230273"/>
    </source>
</evidence>
<dbReference type="InterPro" id="IPR010119">
    <property type="entry name" value="Gluconeogen_factor"/>
</dbReference>
<dbReference type="Pfam" id="PF01933">
    <property type="entry name" value="CofD"/>
    <property type="match status" value="1"/>
</dbReference>
<evidence type="ECO:0000256" key="2">
    <source>
        <dbReference type="HAMAP-Rule" id="MF_00973"/>
    </source>
</evidence>
<sequence length="351" mass="39298">MQGKITEKKKIVLRRPQYNPEWRRRIVCIGGGTGVSVVLSGLKKYPVDLTAIVSMFDSAGSGGKLRDELGILPPGDVRQCLLVLADDKEIAELCHFRFEKGFLKGHNFGNLLLAVADNHSGSFIKAIEKVSKILKVRGKVIPVTLEYSDIKVLLKNDQELANEDAIVNCFNLSEIGIKKIFLEPKVTANKQAVKAIEEANLIIIGPGKFYTSLLPNFLVKGIREAVIKSKAKKMFICNLMTQAGNTDNLKVEDFVSILGNYLREDIFDYVIFNTGRLPQNTFGEVKEAFPRTAFVKYSKKILKNKKFIAKDLLDRKIKKIKSNDTFVTGANKRTMVLHDSNKLAKIILKLL</sequence>
<dbReference type="AlphaFoldDB" id="A0A2G9YWG3"/>
<evidence type="ECO:0000313" key="3">
    <source>
        <dbReference type="EMBL" id="PIP23606.1"/>
    </source>
</evidence>
<dbReference type="GO" id="GO:0008360">
    <property type="term" value="P:regulation of cell shape"/>
    <property type="evidence" value="ECO:0007669"/>
    <property type="project" value="UniProtKB-UniRule"/>
</dbReference>
<protein>
    <recommendedName>
        <fullName evidence="2">Putative gluconeogenesis factor</fullName>
    </recommendedName>
</protein>
<dbReference type="GO" id="GO:0043743">
    <property type="term" value="F:LPPG:FO 2-phospho-L-lactate transferase activity"/>
    <property type="evidence" value="ECO:0007669"/>
    <property type="project" value="InterPro"/>
</dbReference>
<accession>A0A2G9YWG3</accession>